<dbReference type="Gene3D" id="2.60.40.3830">
    <property type="match status" value="2"/>
</dbReference>
<dbReference type="InterPro" id="IPR032366">
    <property type="entry name" value="DUF4871"/>
</dbReference>
<name>A0A2V2YRX4_9BACL</name>
<sequence length="317" mass="35645">MSEEKPDWAHKMAEAPFSSNRFTARFKENVLQRTGRKNRRSIPMLRNICVPLVIASLGIGLLFLSKVEILPWSESTTTGYSGTAVQNSYYENDRLLFTLNPEPNARAGEIAGYMIHFEEPLETFMGRTLTLRAVHLLTGAAEEVSSEVITKPSSGYSGLERYTVSFALPLEGMWELQVLLDDRPYGSVQLRIEEPSWDVSPEFRSGAYLMRGVEQKVGFIDAGFTANKPQKYMWHFWGDEDLLNGPFEVKAVKQGTDKIIDVYSSNPISSANALDGELNGADRHTITTMELPEAGRWRLLPYVKGRLLDTIVVEVTK</sequence>
<comment type="caution">
    <text evidence="2">The sequence shown here is derived from an EMBL/GenBank/DDBJ whole genome shotgun (WGS) entry which is preliminary data.</text>
</comment>
<keyword evidence="1" id="KW-1133">Transmembrane helix</keyword>
<evidence type="ECO:0000256" key="1">
    <source>
        <dbReference type="SAM" id="Phobius"/>
    </source>
</evidence>
<dbReference type="Pfam" id="PF16167">
    <property type="entry name" value="DUF4871"/>
    <property type="match status" value="1"/>
</dbReference>
<protein>
    <submittedName>
        <fullName evidence="2">Uncharacterized protein DUF4871</fullName>
    </submittedName>
</protein>
<proteinExistence type="predicted"/>
<reference evidence="2 3" key="1">
    <citation type="submission" date="2018-05" db="EMBL/GenBank/DDBJ databases">
        <title>Genomic Encyclopedia of Type Strains, Phase III (KMG-III): the genomes of soil and plant-associated and newly described type strains.</title>
        <authorList>
            <person name="Whitman W."/>
        </authorList>
    </citation>
    <scope>NUCLEOTIDE SEQUENCE [LARGE SCALE GENOMIC DNA]</scope>
    <source>
        <strain evidence="2 3">CECT 5696</strain>
    </source>
</reference>
<keyword evidence="3" id="KW-1185">Reference proteome</keyword>
<keyword evidence="1" id="KW-0812">Transmembrane</keyword>
<dbReference type="AlphaFoldDB" id="A0A2V2YRX4"/>
<feature type="transmembrane region" description="Helical" evidence="1">
    <location>
        <begin position="44"/>
        <end position="64"/>
    </location>
</feature>
<accession>A0A2V2YRX4</accession>
<gene>
    <name evidence="2" type="ORF">DFQ01_113112</name>
</gene>
<dbReference type="RefSeq" id="WP_110045120.1">
    <property type="nucleotide sequence ID" value="NZ_CP054612.1"/>
</dbReference>
<dbReference type="OrthoDB" id="2381403at2"/>
<organism evidence="2 3">
    <name type="scientific">Paenibacillus cellulosilyticus</name>
    <dbReference type="NCBI Taxonomy" id="375489"/>
    <lineage>
        <taxon>Bacteria</taxon>
        <taxon>Bacillati</taxon>
        <taxon>Bacillota</taxon>
        <taxon>Bacilli</taxon>
        <taxon>Bacillales</taxon>
        <taxon>Paenibacillaceae</taxon>
        <taxon>Paenibacillus</taxon>
    </lineage>
</organism>
<evidence type="ECO:0000313" key="2">
    <source>
        <dbReference type="EMBL" id="PWV99738.1"/>
    </source>
</evidence>
<dbReference type="Proteomes" id="UP000246635">
    <property type="component" value="Unassembled WGS sequence"/>
</dbReference>
<dbReference type="EMBL" id="QGTQ01000013">
    <property type="protein sequence ID" value="PWV99738.1"/>
    <property type="molecule type" value="Genomic_DNA"/>
</dbReference>
<evidence type="ECO:0000313" key="3">
    <source>
        <dbReference type="Proteomes" id="UP000246635"/>
    </source>
</evidence>
<keyword evidence="1" id="KW-0472">Membrane</keyword>